<evidence type="ECO:0000313" key="4">
    <source>
        <dbReference type="EMBL" id="SEQ45001.1"/>
    </source>
</evidence>
<comment type="similarity">
    <text evidence="1">Belongs to the NAD(P)H dehydrogenase (quinone) family.</text>
</comment>
<dbReference type="RefSeq" id="WP_041889485.1">
    <property type="nucleotide sequence ID" value="NZ_CP010817.1"/>
</dbReference>
<protein>
    <submittedName>
        <fullName evidence="4">NADPH-quinone reductase (Modulator of drug activity B)</fullName>
    </submittedName>
</protein>
<dbReference type="InterPro" id="IPR051545">
    <property type="entry name" value="NAD(P)H_dehydrogenase_qn"/>
</dbReference>
<dbReference type="PANTHER" id="PTHR10204:SF34">
    <property type="entry name" value="NAD(P)H DEHYDROGENASE [QUINONE] 1 ISOFORM 1"/>
    <property type="match status" value="1"/>
</dbReference>
<evidence type="ECO:0000259" key="3">
    <source>
        <dbReference type="Pfam" id="PF02525"/>
    </source>
</evidence>
<keyword evidence="2" id="KW-0560">Oxidoreductase</keyword>
<dbReference type="GO" id="GO:0003955">
    <property type="term" value="F:NAD(P)H dehydrogenase (quinone) activity"/>
    <property type="evidence" value="ECO:0007669"/>
    <property type="project" value="TreeGrafter"/>
</dbReference>
<dbReference type="PANTHER" id="PTHR10204">
    <property type="entry name" value="NAD P H OXIDOREDUCTASE-RELATED"/>
    <property type="match status" value="1"/>
</dbReference>
<sequence>MIEYKTKKILVINGHPDPYSYNAALAQSYLEALHNTPNIEIRYLALHSLEFNPNLEFGYRKRTELEPDLLKALDDIKWSNHLVWIHPLWWVGLPALMKGFFDRAFLPGIAFNHISTTETIGLLKGRTARIITTGGDLSQEVYTTVFNDSGLLQLKTGILEYCGVEVTDSTFIGLMNNLSLEDRQNWLKEVQNYAIIDSKPHNVDICPKTL</sequence>
<comment type="caution">
    <text evidence="4">The sequence shown here is derived from an EMBL/GenBank/DDBJ whole genome shotgun (WGS) entry which is preliminary data.</text>
</comment>
<feature type="domain" description="Flavodoxin-like fold" evidence="3">
    <location>
        <begin position="7"/>
        <end position="189"/>
    </location>
</feature>
<dbReference type="GO" id="GO:0005829">
    <property type="term" value="C:cytosol"/>
    <property type="evidence" value="ECO:0007669"/>
    <property type="project" value="TreeGrafter"/>
</dbReference>
<dbReference type="KEGG" id="mpw:MPR_0854"/>
<dbReference type="InterPro" id="IPR003680">
    <property type="entry name" value="Flavodoxin_fold"/>
</dbReference>
<evidence type="ECO:0000256" key="1">
    <source>
        <dbReference type="ARBA" id="ARBA00006252"/>
    </source>
</evidence>
<evidence type="ECO:0000313" key="5">
    <source>
        <dbReference type="Proteomes" id="UP000183496"/>
    </source>
</evidence>
<dbReference type="Pfam" id="PF02525">
    <property type="entry name" value="Flavodoxin_2"/>
    <property type="match status" value="1"/>
</dbReference>
<reference evidence="4 5" key="1">
    <citation type="submission" date="2016-10" db="EMBL/GenBank/DDBJ databases">
        <authorList>
            <person name="Varghese N."/>
            <person name="Submissions S."/>
        </authorList>
    </citation>
    <scope>NUCLEOTIDE SEQUENCE [LARGE SCALE GENOMIC DNA]</scope>
    <source>
        <strain evidence="5">DSM 19823 / KCTC 23066 / CCTCC M 208030 / D25</strain>
    </source>
</reference>
<organism evidence="4 5">
    <name type="scientific">Myroides profundi</name>
    <dbReference type="NCBI Taxonomy" id="480520"/>
    <lineage>
        <taxon>Bacteria</taxon>
        <taxon>Pseudomonadati</taxon>
        <taxon>Bacteroidota</taxon>
        <taxon>Flavobacteriia</taxon>
        <taxon>Flavobacteriales</taxon>
        <taxon>Flavobacteriaceae</taxon>
        <taxon>Myroides</taxon>
    </lineage>
</organism>
<proteinExistence type="inferred from homology"/>
<accession>A0AAJ4W2D2</accession>
<evidence type="ECO:0000256" key="2">
    <source>
        <dbReference type="ARBA" id="ARBA00023002"/>
    </source>
</evidence>
<dbReference type="SUPFAM" id="SSF52218">
    <property type="entry name" value="Flavoproteins"/>
    <property type="match status" value="1"/>
</dbReference>
<keyword evidence="5" id="KW-1185">Reference proteome</keyword>
<dbReference type="InterPro" id="IPR029039">
    <property type="entry name" value="Flavoprotein-like_sf"/>
</dbReference>
<name>A0AAJ4W2D2_MYRPR</name>
<dbReference type="AlphaFoldDB" id="A0AAJ4W2D2"/>
<dbReference type="Proteomes" id="UP000183496">
    <property type="component" value="Unassembled WGS sequence"/>
</dbReference>
<dbReference type="EMBL" id="FOFY01000003">
    <property type="protein sequence ID" value="SEQ45001.1"/>
    <property type="molecule type" value="Genomic_DNA"/>
</dbReference>
<dbReference type="Gene3D" id="3.40.50.360">
    <property type="match status" value="1"/>
</dbReference>
<gene>
    <name evidence="4" type="ORF">SAMN04488089_103170</name>
</gene>